<dbReference type="AlphaFoldDB" id="A0A4Y7PJ53"/>
<name>A0A4Y7PJ53_9AGAM</name>
<evidence type="ECO:0000313" key="2">
    <source>
        <dbReference type="Proteomes" id="UP000294933"/>
    </source>
</evidence>
<sequence>MLWRWCWPLRKRSDSSRSTNDIPQPSLSTSRYASIDAEFNDLKTAAELFDPKNDDGAQLWHKVVTLMRKRNRLAPVFTLPPDTLSQIFQHINEDIHHHRPYHWDHWRIWSKEWRNGIQICSDWRALGLNNPSLWSFVSSTYSQRKLQFYLLYSKGCQLRVRIDEPYSHEHATYLLQHPPRIKELVISGELNMWKAVLPLLTKGFPVLMDATSKLTEDRATIPLEESVLRNLSPSLRRLSLLRITDVPWTAIDLSNLLTLEIWDFSAAHFYTIIDACPNLQHINLYMHNPVPPEYSILPRRVPMPSLHSLTLSLSATFCEQVLQCLVLRDDVSLDLNCYSYPLANHTSVVPRQLLSSLPQKISLEMIVGYECSNVLVKAHNLANRKLEVNARWKFTKRNVAEARRIGITLIGPIINRSVSFMFLGICGSDPQIWVDLLTCMPQLRRF</sequence>
<dbReference type="Proteomes" id="UP000294933">
    <property type="component" value="Unassembled WGS sequence"/>
</dbReference>
<evidence type="ECO:0008006" key="3">
    <source>
        <dbReference type="Google" id="ProtNLM"/>
    </source>
</evidence>
<dbReference type="STRING" id="50990.A0A4Y7PJ53"/>
<organism evidence="1 2">
    <name type="scientific">Rickenella mellea</name>
    <dbReference type="NCBI Taxonomy" id="50990"/>
    <lineage>
        <taxon>Eukaryota</taxon>
        <taxon>Fungi</taxon>
        <taxon>Dikarya</taxon>
        <taxon>Basidiomycota</taxon>
        <taxon>Agaricomycotina</taxon>
        <taxon>Agaricomycetes</taxon>
        <taxon>Hymenochaetales</taxon>
        <taxon>Rickenellaceae</taxon>
        <taxon>Rickenella</taxon>
    </lineage>
</organism>
<proteinExistence type="predicted"/>
<protein>
    <recommendedName>
        <fullName evidence="3">F-box domain-containing protein</fullName>
    </recommendedName>
</protein>
<reference evidence="1 2" key="1">
    <citation type="submission" date="2018-06" db="EMBL/GenBank/DDBJ databases">
        <title>A transcriptomic atlas of mushroom development highlights an independent origin of complex multicellularity.</title>
        <authorList>
            <consortium name="DOE Joint Genome Institute"/>
            <person name="Krizsan K."/>
            <person name="Almasi E."/>
            <person name="Merenyi Z."/>
            <person name="Sahu N."/>
            <person name="Viragh M."/>
            <person name="Koszo T."/>
            <person name="Mondo S."/>
            <person name="Kiss B."/>
            <person name="Balint B."/>
            <person name="Kues U."/>
            <person name="Barry K."/>
            <person name="Hegedus J.C."/>
            <person name="Henrissat B."/>
            <person name="Johnson J."/>
            <person name="Lipzen A."/>
            <person name="Ohm R."/>
            <person name="Nagy I."/>
            <person name="Pangilinan J."/>
            <person name="Yan J."/>
            <person name="Xiong Y."/>
            <person name="Grigoriev I.V."/>
            <person name="Hibbett D.S."/>
            <person name="Nagy L.G."/>
        </authorList>
    </citation>
    <scope>NUCLEOTIDE SEQUENCE [LARGE SCALE GENOMIC DNA]</scope>
    <source>
        <strain evidence="1 2">SZMC22713</strain>
    </source>
</reference>
<dbReference type="EMBL" id="ML170294">
    <property type="protein sequence ID" value="TDL15031.1"/>
    <property type="molecule type" value="Genomic_DNA"/>
</dbReference>
<accession>A0A4Y7PJ53</accession>
<keyword evidence="2" id="KW-1185">Reference proteome</keyword>
<evidence type="ECO:0000313" key="1">
    <source>
        <dbReference type="EMBL" id="TDL15031.1"/>
    </source>
</evidence>
<dbReference type="OrthoDB" id="2884925at2759"/>
<dbReference type="VEuPathDB" id="FungiDB:BD410DRAFT_796768"/>
<gene>
    <name evidence="1" type="ORF">BD410DRAFT_796768</name>
</gene>